<evidence type="ECO:0000313" key="1">
    <source>
        <dbReference type="EMBL" id="AKE65291.1"/>
    </source>
</evidence>
<dbReference type="AlphaFoldDB" id="A0A0F6U5H3"/>
<sequence>MLILKGISIGSSFGSSQVKQIGFLVRIASAMWNSGNLPQVFRHCWAYLNGSLF</sequence>
<dbReference type="PATRIC" id="fig|1641812.3.peg.3054"/>
<evidence type="ECO:0000313" key="2">
    <source>
        <dbReference type="Proteomes" id="UP000034103"/>
    </source>
</evidence>
<reference evidence="1 2" key="1">
    <citation type="journal article" date="2015" name="Genome Announc.">
        <title>Complete Genome Sequence of Microcystis aeruginosa NIES-2549, a Bloom-Forming Cyanobacterium from Lake Kasumigaura, Japan.</title>
        <authorList>
            <person name="Yamaguchi H."/>
            <person name="Suzuki S."/>
            <person name="Tanabe Y."/>
            <person name="Osana Y."/>
            <person name="Shimura Y."/>
            <person name="Ishida K."/>
            <person name="Kawachi M."/>
        </authorList>
    </citation>
    <scope>NUCLEOTIDE SEQUENCE [LARGE SCALE GENOMIC DNA]</scope>
    <source>
        <strain evidence="1 2">NIES-2549</strain>
    </source>
</reference>
<accession>A0A0F6U5H3</accession>
<proteinExistence type="predicted"/>
<protein>
    <submittedName>
        <fullName evidence="1">Uncharacterized protein</fullName>
    </submittedName>
</protein>
<gene>
    <name evidence="1" type="ORF">MYAER_2951</name>
</gene>
<dbReference type="HOGENOM" id="CLU_3063395_0_0_3"/>
<dbReference type="EMBL" id="CP011304">
    <property type="protein sequence ID" value="AKE65291.1"/>
    <property type="molecule type" value="Genomic_DNA"/>
</dbReference>
<name>A0A0F6U5H3_MICAE</name>
<organism evidence="1 2">
    <name type="scientific">Microcystis aeruginosa NIES-2549</name>
    <dbReference type="NCBI Taxonomy" id="1641812"/>
    <lineage>
        <taxon>Bacteria</taxon>
        <taxon>Bacillati</taxon>
        <taxon>Cyanobacteriota</taxon>
        <taxon>Cyanophyceae</taxon>
        <taxon>Oscillatoriophycideae</taxon>
        <taxon>Chroococcales</taxon>
        <taxon>Microcystaceae</taxon>
        <taxon>Microcystis</taxon>
    </lineage>
</organism>
<dbReference type="Proteomes" id="UP000034103">
    <property type="component" value="Chromosome"/>
</dbReference>